<dbReference type="GO" id="GO:0005506">
    <property type="term" value="F:iron ion binding"/>
    <property type="evidence" value="ECO:0007669"/>
    <property type="project" value="InterPro"/>
</dbReference>
<dbReference type="Gene3D" id="1.10.630.10">
    <property type="entry name" value="Cytochrome P450"/>
    <property type="match status" value="1"/>
</dbReference>
<dbReference type="PANTHER" id="PTHR46696">
    <property type="entry name" value="P450, PUTATIVE (EUROFUNG)-RELATED"/>
    <property type="match status" value="1"/>
</dbReference>
<dbReference type="InterPro" id="IPR002397">
    <property type="entry name" value="Cyt_P450_B"/>
</dbReference>
<dbReference type="FunFam" id="1.10.630.10:FF:000018">
    <property type="entry name" value="Cytochrome P450 monooxygenase"/>
    <property type="match status" value="1"/>
</dbReference>
<sequence>MLAESYDPLGAHLDDPYPFYTRARRTEPVFFSPRLDAWVVTRFDDVDAILKDPEAFSSANSLRPVRQLYPATLAAFAEGYPRTPDHVTSDGAAHRRLRAPYTRRLAPGAVKAIEPSIRERATALVESFAAARGADLVARYAAPLPLDTAAALFGIAPADVPTARSGSESLFKLGSADLSEAGEARAAAEYVAFQHLVAGYVRRRRATPEDDMISDVVAALAPGGGPLTFDQEAELVGTICATIGAGHITTTDTIANAVRALLRHPEQWDLLRRRPELVPNAVEEALRFESPVPTIFRRATRPVEVAGVDVPHGADLLLVFASANRDEDRYPDAGRFDVTRAPSRHFGFGAGVHTCVGAALARAQARIALRVLVERLPGMTLAPGHTVRLQPSINVRGPLALQLRW</sequence>
<evidence type="ECO:0000256" key="7">
    <source>
        <dbReference type="RuleBase" id="RU000461"/>
    </source>
</evidence>
<keyword evidence="4 7" id="KW-0560">Oxidoreductase</keyword>
<dbReference type="EMBL" id="AP022871">
    <property type="protein sequence ID" value="BCB91372.1"/>
    <property type="molecule type" value="Genomic_DNA"/>
</dbReference>
<name>A0A6F8YZ56_9ACTN</name>
<dbReference type="GO" id="GO:0004497">
    <property type="term" value="F:monooxygenase activity"/>
    <property type="evidence" value="ECO:0007669"/>
    <property type="project" value="UniProtKB-KW"/>
</dbReference>
<accession>A0A6F8YZ56</accession>
<keyword evidence="9" id="KW-1185">Reference proteome</keyword>
<evidence type="ECO:0000313" key="9">
    <source>
        <dbReference type="Proteomes" id="UP000503011"/>
    </source>
</evidence>
<evidence type="ECO:0000256" key="5">
    <source>
        <dbReference type="ARBA" id="ARBA00023004"/>
    </source>
</evidence>
<protein>
    <submittedName>
        <fullName evidence="8">Cytochrome P450</fullName>
    </submittedName>
</protein>
<keyword evidence="6 7" id="KW-0503">Monooxygenase</keyword>
<reference evidence="8 9" key="2">
    <citation type="submission" date="2020-03" db="EMBL/GenBank/DDBJ databases">
        <authorList>
            <person name="Ichikawa N."/>
            <person name="Kimura A."/>
            <person name="Kitahashi Y."/>
            <person name="Uohara A."/>
        </authorList>
    </citation>
    <scope>NUCLEOTIDE SEQUENCE [LARGE SCALE GENOMIC DNA]</scope>
    <source>
        <strain evidence="8 9">NBRC 105367</strain>
    </source>
</reference>
<keyword evidence="5 7" id="KW-0408">Iron</keyword>
<evidence type="ECO:0000256" key="1">
    <source>
        <dbReference type="ARBA" id="ARBA00010617"/>
    </source>
</evidence>
<evidence type="ECO:0000256" key="2">
    <source>
        <dbReference type="ARBA" id="ARBA00022617"/>
    </source>
</evidence>
<dbReference type="PROSITE" id="PS00086">
    <property type="entry name" value="CYTOCHROME_P450"/>
    <property type="match status" value="1"/>
</dbReference>
<evidence type="ECO:0000313" key="8">
    <source>
        <dbReference type="EMBL" id="BCB91372.1"/>
    </source>
</evidence>
<keyword evidence="2 7" id="KW-0349">Heme</keyword>
<dbReference type="InterPro" id="IPR036396">
    <property type="entry name" value="Cyt_P450_sf"/>
</dbReference>
<comment type="similarity">
    <text evidence="1 7">Belongs to the cytochrome P450 family.</text>
</comment>
<gene>
    <name evidence="8" type="ORF">Psuf_086850</name>
</gene>
<dbReference type="PRINTS" id="PR00359">
    <property type="entry name" value="BP450"/>
</dbReference>
<reference evidence="8 9" key="1">
    <citation type="submission" date="2020-03" db="EMBL/GenBank/DDBJ databases">
        <title>Whole genome shotgun sequence of Phytohabitans suffuscus NBRC 105367.</title>
        <authorList>
            <person name="Komaki H."/>
            <person name="Tamura T."/>
        </authorList>
    </citation>
    <scope>NUCLEOTIDE SEQUENCE [LARGE SCALE GENOMIC DNA]</scope>
    <source>
        <strain evidence="8 9">NBRC 105367</strain>
    </source>
</reference>
<evidence type="ECO:0000256" key="3">
    <source>
        <dbReference type="ARBA" id="ARBA00022723"/>
    </source>
</evidence>
<dbReference type="InterPro" id="IPR017972">
    <property type="entry name" value="Cyt_P450_CS"/>
</dbReference>
<dbReference type="Proteomes" id="UP000503011">
    <property type="component" value="Chromosome"/>
</dbReference>
<dbReference type="KEGG" id="psuu:Psuf_086850"/>
<dbReference type="GO" id="GO:0017000">
    <property type="term" value="P:antibiotic biosynthetic process"/>
    <property type="evidence" value="ECO:0007669"/>
    <property type="project" value="UniProtKB-ARBA"/>
</dbReference>
<dbReference type="InterPro" id="IPR001128">
    <property type="entry name" value="Cyt_P450"/>
</dbReference>
<dbReference type="GO" id="GO:0016705">
    <property type="term" value="F:oxidoreductase activity, acting on paired donors, with incorporation or reduction of molecular oxygen"/>
    <property type="evidence" value="ECO:0007669"/>
    <property type="project" value="InterPro"/>
</dbReference>
<dbReference type="PANTHER" id="PTHR46696:SF1">
    <property type="entry name" value="CYTOCHROME P450 YJIB-RELATED"/>
    <property type="match status" value="1"/>
</dbReference>
<dbReference type="SUPFAM" id="SSF48264">
    <property type="entry name" value="Cytochrome P450"/>
    <property type="match status" value="1"/>
</dbReference>
<evidence type="ECO:0000256" key="6">
    <source>
        <dbReference type="ARBA" id="ARBA00023033"/>
    </source>
</evidence>
<evidence type="ECO:0000256" key="4">
    <source>
        <dbReference type="ARBA" id="ARBA00023002"/>
    </source>
</evidence>
<keyword evidence="3 7" id="KW-0479">Metal-binding</keyword>
<dbReference type="GO" id="GO:0020037">
    <property type="term" value="F:heme binding"/>
    <property type="evidence" value="ECO:0007669"/>
    <property type="project" value="InterPro"/>
</dbReference>
<dbReference type="Pfam" id="PF00067">
    <property type="entry name" value="p450"/>
    <property type="match status" value="1"/>
</dbReference>
<proteinExistence type="inferred from homology"/>
<organism evidence="8 9">
    <name type="scientific">Phytohabitans suffuscus</name>
    <dbReference type="NCBI Taxonomy" id="624315"/>
    <lineage>
        <taxon>Bacteria</taxon>
        <taxon>Bacillati</taxon>
        <taxon>Actinomycetota</taxon>
        <taxon>Actinomycetes</taxon>
        <taxon>Micromonosporales</taxon>
        <taxon>Micromonosporaceae</taxon>
    </lineage>
</organism>
<dbReference type="AlphaFoldDB" id="A0A6F8YZ56"/>